<gene>
    <name evidence="2" type="ORF">AVEN_55501_1</name>
</gene>
<sequence>MGSCSPKAETFLLDRTDSEPRSSDEDSLSKRSSYSRRQTSAPQKQEDNLMHERSSSGLMARFRFQDWRIAGSRLLPRQIRRMNGLGSG</sequence>
<accession>A0A4Y2CCD0</accession>
<organism evidence="2 3">
    <name type="scientific">Araneus ventricosus</name>
    <name type="common">Orbweaver spider</name>
    <name type="synonym">Epeira ventricosa</name>
    <dbReference type="NCBI Taxonomy" id="182803"/>
    <lineage>
        <taxon>Eukaryota</taxon>
        <taxon>Metazoa</taxon>
        <taxon>Ecdysozoa</taxon>
        <taxon>Arthropoda</taxon>
        <taxon>Chelicerata</taxon>
        <taxon>Arachnida</taxon>
        <taxon>Araneae</taxon>
        <taxon>Araneomorphae</taxon>
        <taxon>Entelegynae</taxon>
        <taxon>Araneoidea</taxon>
        <taxon>Araneidae</taxon>
        <taxon>Araneus</taxon>
    </lineage>
</organism>
<dbReference type="EMBL" id="BGPR01000163">
    <property type="protein sequence ID" value="GBM00985.1"/>
    <property type="molecule type" value="Genomic_DNA"/>
</dbReference>
<evidence type="ECO:0000256" key="1">
    <source>
        <dbReference type="SAM" id="MobiDB-lite"/>
    </source>
</evidence>
<name>A0A4Y2CCD0_ARAVE</name>
<keyword evidence="3" id="KW-1185">Reference proteome</keyword>
<dbReference type="AlphaFoldDB" id="A0A4Y2CCD0"/>
<feature type="compositionally biased region" description="Basic and acidic residues" evidence="1">
    <location>
        <begin position="44"/>
        <end position="54"/>
    </location>
</feature>
<comment type="caution">
    <text evidence="2">The sequence shown here is derived from an EMBL/GenBank/DDBJ whole genome shotgun (WGS) entry which is preliminary data.</text>
</comment>
<feature type="region of interest" description="Disordered" evidence="1">
    <location>
        <begin position="1"/>
        <end position="54"/>
    </location>
</feature>
<evidence type="ECO:0000313" key="2">
    <source>
        <dbReference type="EMBL" id="GBM00985.1"/>
    </source>
</evidence>
<proteinExistence type="predicted"/>
<evidence type="ECO:0000313" key="3">
    <source>
        <dbReference type="Proteomes" id="UP000499080"/>
    </source>
</evidence>
<reference evidence="2 3" key="1">
    <citation type="journal article" date="2019" name="Sci. Rep.">
        <title>Orb-weaving spider Araneus ventricosus genome elucidates the spidroin gene catalogue.</title>
        <authorList>
            <person name="Kono N."/>
            <person name="Nakamura H."/>
            <person name="Ohtoshi R."/>
            <person name="Moran D.A.P."/>
            <person name="Shinohara A."/>
            <person name="Yoshida Y."/>
            <person name="Fujiwara M."/>
            <person name="Mori M."/>
            <person name="Tomita M."/>
            <person name="Arakawa K."/>
        </authorList>
    </citation>
    <scope>NUCLEOTIDE SEQUENCE [LARGE SCALE GENOMIC DNA]</scope>
</reference>
<dbReference type="Proteomes" id="UP000499080">
    <property type="component" value="Unassembled WGS sequence"/>
</dbReference>
<protein>
    <submittedName>
        <fullName evidence="2">Uncharacterized protein</fullName>
    </submittedName>
</protein>
<feature type="compositionally biased region" description="Basic and acidic residues" evidence="1">
    <location>
        <begin position="12"/>
        <end position="29"/>
    </location>
</feature>